<keyword evidence="2" id="KW-1185">Reference proteome</keyword>
<dbReference type="EMBL" id="FOYL01000003">
    <property type="protein sequence ID" value="SFR10558.1"/>
    <property type="molecule type" value="Genomic_DNA"/>
</dbReference>
<dbReference type="RefSeq" id="WP_093592064.1">
    <property type="nucleotide sequence ID" value="NZ_FOYL01000003.1"/>
</dbReference>
<dbReference type="Proteomes" id="UP000198583">
    <property type="component" value="Unassembled WGS sequence"/>
</dbReference>
<gene>
    <name evidence="1" type="ORF">SAMN04488564_103423</name>
</gene>
<name>A0A1I6DZ46_9PSEU</name>
<proteinExistence type="predicted"/>
<organism evidence="1 2">
    <name type="scientific">Lentzea waywayandensis</name>
    <dbReference type="NCBI Taxonomy" id="84724"/>
    <lineage>
        <taxon>Bacteria</taxon>
        <taxon>Bacillati</taxon>
        <taxon>Actinomycetota</taxon>
        <taxon>Actinomycetes</taxon>
        <taxon>Pseudonocardiales</taxon>
        <taxon>Pseudonocardiaceae</taxon>
        <taxon>Lentzea</taxon>
    </lineage>
</organism>
<sequence>MLSPEDVDLVANVRRIGELMPGVSFDIVMETLTPEREHEFGQILVTLGEMMTHRAERRGLPEQPIVFDRRDGLAKRIESITSAPHVTVIDMPGQK</sequence>
<evidence type="ECO:0000313" key="2">
    <source>
        <dbReference type="Proteomes" id="UP000198583"/>
    </source>
</evidence>
<reference evidence="2" key="1">
    <citation type="submission" date="2016-10" db="EMBL/GenBank/DDBJ databases">
        <authorList>
            <person name="Varghese N."/>
            <person name="Submissions S."/>
        </authorList>
    </citation>
    <scope>NUCLEOTIDE SEQUENCE [LARGE SCALE GENOMIC DNA]</scope>
    <source>
        <strain evidence="2">DSM 44232</strain>
    </source>
</reference>
<dbReference type="STRING" id="84724.SAMN04488564_103423"/>
<protein>
    <submittedName>
        <fullName evidence="1">Uncharacterized protein</fullName>
    </submittedName>
</protein>
<dbReference type="OrthoDB" id="3638320at2"/>
<dbReference type="AlphaFoldDB" id="A0A1I6DZ46"/>
<accession>A0A1I6DZ46</accession>
<evidence type="ECO:0000313" key="1">
    <source>
        <dbReference type="EMBL" id="SFR10558.1"/>
    </source>
</evidence>